<dbReference type="Proteomes" id="UP000652198">
    <property type="component" value="Unassembled WGS sequence"/>
</dbReference>
<protein>
    <submittedName>
        <fullName evidence="2">Uncharacterized protein</fullName>
    </submittedName>
</protein>
<sequence>MSVFHLKEDGDPEGTPRAVKCLVSASQTRRGVIWTTAALLELWSGHFVDVAVPFVLSGFALAVCLFELAFFFPV</sequence>
<comment type="caution">
    <text evidence="2">The sequence shown here is derived from an EMBL/GenBank/DDBJ whole genome shotgun (WGS) entry which is preliminary data.</text>
</comment>
<evidence type="ECO:0000256" key="1">
    <source>
        <dbReference type="SAM" id="Phobius"/>
    </source>
</evidence>
<name>A0ABX2BVW9_9BURK</name>
<keyword evidence="1" id="KW-1133">Transmembrane helix</keyword>
<gene>
    <name evidence="2" type="ORF">GNZ12_26995</name>
</gene>
<evidence type="ECO:0000313" key="2">
    <source>
        <dbReference type="EMBL" id="NPT44899.1"/>
    </source>
</evidence>
<reference evidence="2 3" key="1">
    <citation type="submission" date="2019-11" db="EMBL/GenBank/DDBJ databases">
        <title>Metabolism of dissolved organic matter in forest soils.</title>
        <authorList>
            <person name="Cyle K.T."/>
            <person name="Wilhelm R.C."/>
            <person name="Martinez C.E."/>
        </authorList>
    </citation>
    <scope>NUCLEOTIDE SEQUENCE [LARGE SCALE GENOMIC DNA]</scope>
    <source>
        <strain evidence="2 3">1N</strain>
    </source>
</reference>
<proteinExistence type="predicted"/>
<accession>A0ABX2BVW9</accession>
<keyword evidence="3" id="KW-1185">Reference proteome</keyword>
<feature type="transmembrane region" description="Helical" evidence="1">
    <location>
        <begin position="50"/>
        <end position="72"/>
    </location>
</feature>
<keyword evidence="1" id="KW-0472">Membrane</keyword>
<dbReference type="EMBL" id="WOEY01000106">
    <property type="protein sequence ID" value="NPT44899.1"/>
    <property type="molecule type" value="Genomic_DNA"/>
</dbReference>
<evidence type="ECO:0000313" key="3">
    <source>
        <dbReference type="Proteomes" id="UP000652198"/>
    </source>
</evidence>
<dbReference type="RefSeq" id="WP_172315258.1">
    <property type="nucleotide sequence ID" value="NZ_WOEY01000106.1"/>
</dbReference>
<keyword evidence="1" id="KW-0812">Transmembrane</keyword>
<organism evidence="2 3">
    <name type="scientific">Paraburkholderia solitsugae</name>
    <dbReference type="NCBI Taxonomy" id="2675748"/>
    <lineage>
        <taxon>Bacteria</taxon>
        <taxon>Pseudomonadati</taxon>
        <taxon>Pseudomonadota</taxon>
        <taxon>Betaproteobacteria</taxon>
        <taxon>Burkholderiales</taxon>
        <taxon>Burkholderiaceae</taxon>
        <taxon>Paraburkholderia</taxon>
    </lineage>
</organism>